<evidence type="ECO:0000313" key="5">
    <source>
        <dbReference type="EMBL" id="KAJ4462122.1"/>
    </source>
</evidence>
<dbReference type="InterPro" id="IPR036135">
    <property type="entry name" value="MoeA_linker/N_sf"/>
</dbReference>
<comment type="catalytic activity">
    <reaction evidence="3">
        <text>adenylyl-molybdopterin + molybdate = Mo-molybdopterin + AMP + H(+)</text>
        <dbReference type="Rhea" id="RHEA:35047"/>
        <dbReference type="ChEBI" id="CHEBI:15378"/>
        <dbReference type="ChEBI" id="CHEBI:36264"/>
        <dbReference type="ChEBI" id="CHEBI:62727"/>
        <dbReference type="ChEBI" id="CHEBI:71302"/>
        <dbReference type="ChEBI" id="CHEBI:456215"/>
    </reaction>
</comment>
<evidence type="ECO:0000256" key="1">
    <source>
        <dbReference type="ARBA" id="ARBA00008339"/>
    </source>
</evidence>
<keyword evidence="3" id="KW-0479">Metal-binding</keyword>
<dbReference type="Pfam" id="PF00994">
    <property type="entry name" value="MoCF_biosynth"/>
    <property type="match status" value="1"/>
</dbReference>
<proteinExistence type="inferred from homology"/>
<dbReference type="SMART" id="SM00852">
    <property type="entry name" value="MoCF_biosynth"/>
    <property type="match status" value="1"/>
</dbReference>
<dbReference type="PANTHER" id="PTHR10192">
    <property type="entry name" value="MOLYBDOPTERIN BIOSYNTHESIS PROTEIN"/>
    <property type="match status" value="1"/>
</dbReference>
<dbReference type="Gene3D" id="2.40.340.10">
    <property type="entry name" value="MoeA, C-terminal, domain IV"/>
    <property type="match status" value="1"/>
</dbReference>
<keyword evidence="3" id="KW-0808">Transferase</keyword>
<dbReference type="Gene3D" id="3.40.980.10">
    <property type="entry name" value="MoaB/Mog-like domain"/>
    <property type="match status" value="1"/>
</dbReference>
<keyword evidence="6" id="KW-1185">Reference proteome</keyword>
<dbReference type="Pfam" id="PF03453">
    <property type="entry name" value="MoeA_N"/>
    <property type="match status" value="1"/>
</dbReference>
<sequence>MEEIDSGEGYIGWTEALQLIGTTITPNPAVVTNLEGAVGQVASEDLTSKLSCPDHATSLKDGYAVVSDDIVEASSDRPVSLRCIGEAFAGVPFSGSIPSGSCVHITAGAYIPDGANAVCAGEFCSPLATAGTVSIRANARPGRNILPVGGDVTRGELLVRRGERITAPHLAVLAAGGFTEVPVYRPSAVMIIAIGTEIAALGDRLLPGQLYASNLAQCMGWLRQYGLPVRTRVVPDDGPAIQGVLAEALRSDIDFIITSGGAWGSLRDLVLANLGQIGWRQIFYRLRMGPGKGTAFGVATRPMGEPLPSGCRPEVPVMCLPGGPPSNEMAFLQLALPAIMRQSGLCTRLFPEIRAVLTEPLQGRGRDWTQFFRVSLASGPDGVLLATPSTAVGVGSGSAPRRGQRLTEMAKSLALARLPEGVEFLDKGCAVTVQILSAQALASPRGPA</sequence>
<dbReference type="InterPro" id="IPR001453">
    <property type="entry name" value="MoaB/Mog_dom"/>
</dbReference>
<evidence type="ECO:0000256" key="3">
    <source>
        <dbReference type="RuleBase" id="RU365090"/>
    </source>
</evidence>
<dbReference type="Gene3D" id="3.90.105.10">
    <property type="entry name" value="Molybdopterin biosynthesis moea protein, domain 2"/>
    <property type="match status" value="1"/>
</dbReference>
<dbReference type="SUPFAM" id="SSF63882">
    <property type="entry name" value="MoeA N-terminal region -like"/>
    <property type="match status" value="1"/>
</dbReference>
<keyword evidence="3" id="KW-0460">Magnesium</keyword>
<reference evidence="5" key="1">
    <citation type="journal article" date="2022" name="bioRxiv">
        <title>Genomics of Preaxostyla Flagellates Illuminates Evolutionary Transitions and the Path Towards Mitochondrial Loss.</title>
        <authorList>
            <person name="Novak L.V.F."/>
            <person name="Treitli S.C."/>
            <person name="Pyrih J."/>
            <person name="Halakuc P."/>
            <person name="Pipaliya S.V."/>
            <person name="Vacek V."/>
            <person name="Brzon O."/>
            <person name="Soukal P."/>
            <person name="Eme L."/>
            <person name="Dacks J.B."/>
            <person name="Karnkowska A."/>
            <person name="Elias M."/>
            <person name="Hampl V."/>
        </authorList>
    </citation>
    <scope>NUCLEOTIDE SEQUENCE</scope>
    <source>
        <strain evidence="5">RCP-MX</strain>
    </source>
</reference>
<dbReference type="Gene3D" id="2.170.190.11">
    <property type="entry name" value="Molybdopterin biosynthesis moea protein, domain 3"/>
    <property type="match status" value="1"/>
</dbReference>
<dbReference type="PANTHER" id="PTHR10192:SF5">
    <property type="entry name" value="GEPHYRIN"/>
    <property type="match status" value="1"/>
</dbReference>
<dbReference type="InterPro" id="IPR038987">
    <property type="entry name" value="MoeA-like"/>
</dbReference>
<dbReference type="InterPro" id="IPR036425">
    <property type="entry name" value="MoaB/Mog-like_dom_sf"/>
</dbReference>
<dbReference type="SUPFAM" id="SSF63867">
    <property type="entry name" value="MoeA C-terminal domain-like"/>
    <property type="match status" value="1"/>
</dbReference>
<dbReference type="CDD" id="cd00887">
    <property type="entry name" value="MoeA"/>
    <property type="match status" value="1"/>
</dbReference>
<comment type="function">
    <text evidence="3">Catalyzes two steps in the biosynthesis of the molybdenum cofactor. In the first step, molybdopterin is adenylated. Subsequently, molybdate is inserted into adenylated molybdopterin and AMP is released.</text>
</comment>
<comment type="similarity">
    <text evidence="3">Belongs to the MoeA family.</text>
</comment>
<accession>A0ABQ8UWJ5</accession>
<comment type="pathway">
    <text evidence="3">Cofactor biosynthesis; molybdopterin biosynthesis.</text>
</comment>
<dbReference type="EC" id="2.7.7.75" evidence="2"/>
<dbReference type="SUPFAM" id="SSF53218">
    <property type="entry name" value="Molybdenum cofactor biosynthesis proteins"/>
    <property type="match status" value="1"/>
</dbReference>
<dbReference type="EMBL" id="JAPMOS010000004">
    <property type="protein sequence ID" value="KAJ4462122.1"/>
    <property type="molecule type" value="Genomic_DNA"/>
</dbReference>
<protein>
    <recommendedName>
        <fullName evidence="2">molybdopterin adenylyltransferase</fullName>
        <ecNumber evidence="2">2.7.7.75</ecNumber>
    </recommendedName>
</protein>
<evidence type="ECO:0000313" key="6">
    <source>
        <dbReference type="Proteomes" id="UP001141327"/>
    </source>
</evidence>
<evidence type="ECO:0000256" key="2">
    <source>
        <dbReference type="ARBA" id="ARBA00012509"/>
    </source>
</evidence>
<keyword evidence="3" id="KW-0500">Molybdenum</keyword>
<evidence type="ECO:0000259" key="4">
    <source>
        <dbReference type="SMART" id="SM00852"/>
    </source>
</evidence>
<comment type="catalytic activity">
    <reaction evidence="3">
        <text>molybdopterin + ATP + H(+) = adenylyl-molybdopterin + diphosphate</text>
        <dbReference type="Rhea" id="RHEA:31331"/>
        <dbReference type="ChEBI" id="CHEBI:15378"/>
        <dbReference type="ChEBI" id="CHEBI:30616"/>
        <dbReference type="ChEBI" id="CHEBI:33019"/>
        <dbReference type="ChEBI" id="CHEBI:58698"/>
        <dbReference type="ChEBI" id="CHEBI:62727"/>
    </reaction>
</comment>
<dbReference type="InterPro" id="IPR036688">
    <property type="entry name" value="MoeA_C_domain_IV_sf"/>
</dbReference>
<organism evidence="5 6">
    <name type="scientific">Paratrimastix pyriformis</name>
    <dbReference type="NCBI Taxonomy" id="342808"/>
    <lineage>
        <taxon>Eukaryota</taxon>
        <taxon>Metamonada</taxon>
        <taxon>Preaxostyla</taxon>
        <taxon>Paratrimastigidae</taxon>
        <taxon>Paratrimastix</taxon>
    </lineage>
</organism>
<name>A0ABQ8UWJ5_9EUKA</name>
<comment type="similarity">
    <text evidence="1">In the C-terminal section; belongs to the MoeA family.</text>
</comment>
<gene>
    <name evidence="5" type="ORF">PAPYR_1301</name>
</gene>
<dbReference type="InterPro" id="IPR005110">
    <property type="entry name" value="MoeA_linker/N"/>
</dbReference>
<comment type="caution">
    <text evidence="5">The sequence shown here is derived from an EMBL/GenBank/DDBJ whole genome shotgun (WGS) entry which is preliminary data.</text>
</comment>
<feature type="domain" description="MoaB/Mog" evidence="4">
    <location>
        <begin position="190"/>
        <end position="341"/>
    </location>
</feature>
<dbReference type="Proteomes" id="UP001141327">
    <property type="component" value="Unassembled WGS sequence"/>
</dbReference>
<keyword evidence="3" id="KW-0501">Molybdenum cofactor biosynthesis</keyword>
<comment type="cofactor">
    <cofactor evidence="3">
        <name>Mg(2+)</name>
        <dbReference type="ChEBI" id="CHEBI:18420"/>
    </cofactor>
</comment>